<keyword evidence="3" id="KW-1185">Reference proteome</keyword>
<organism evidence="2 3">
    <name type="scientific">Caerostris extrusa</name>
    <name type="common">Bark spider</name>
    <name type="synonym">Caerostris bankana</name>
    <dbReference type="NCBI Taxonomy" id="172846"/>
    <lineage>
        <taxon>Eukaryota</taxon>
        <taxon>Metazoa</taxon>
        <taxon>Ecdysozoa</taxon>
        <taxon>Arthropoda</taxon>
        <taxon>Chelicerata</taxon>
        <taxon>Arachnida</taxon>
        <taxon>Araneae</taxon>
        <taxon>Araneomorphae</taxon>
        <taxon>Entelegynae</taxon>
        <taxon>Araneoidea</taxon>
        <taxon>Araneidae</taxon>
        <taxon>Caerostris</taxon>
    </lineage>
</organism>
<comment type="caution">
    <text evidence="2">The sequence shown here is derived from an EMBL/GenBank/DDBJ whole genome shotgun (WGS) entry which is preliminary data.</text>
</comment>
<feature type="region of interest" description="Disordered" evidence="1">
    <location>
        <begin position="1"/>
        <end position="22"/>
    </location>
</feature>
<accession>A0AAV4UIW3</accession>
<evidence type="ECO:0000256" key="1">
    <source>
        <dbReference type="SAM" id="MobiDB-lite"/>
    </source>
</evidence>
<proteinExistence type="predicted"/>
<dbReference type="Proteomes" id="UP001054945">
    <property type="component" value="Unassembled WGS sequence"/>
</dbReference>
<dbReference type="EMBL" id="BPLR01012947">
    <property type="protein sequence ID" value="GIY57703.1"/>
    <property type="molecule type" value="Genomic_DNA"/>
</dbReference>
<evidence type="ECO:0000313" key="3">
    <source>
        <dbReference type="Proteomes" id="UP001054945"/>
    </source>
</evidence>
<reference evidence="2 3" key="1">
    <citation type="submission" date="2021-06" db="EMBL/GenBank/DDBJ databases">
        <title>Caerostris extrusa draft genome.</title>
        <authorList>
            <person name="Kono N."/>
            <person name="Arakawa K."/>
        </authorList>
    </citation>
    <scope>NUCLEOTIDE SEQUENCE [LARGE SCALE GENOMIC DNA]</scope>
</reference>
<dbReference type="AlphaFoldDB" id="A0AAV4UIW3"/>
<evidence type="ECO:0000313" key="2">
    <source>
        <dbReference type="EMBL" id="GIY57703.1"/>
    </source>
</evidence>
<name>A0AAV4UIW3_CAEEX</name>
<sequence length="83" mass="9156">MPSMALSEACPPGITEGGMITPQDSQRTFSFGLTARCRKWINSRCLTATPSKLSLSHVHALDGFIRGSFCLRLRTASRHFDLD</sequence>
<protein>
    <submittedName>
        <fullName evidence="2">Uncharacterized protein</fullName>
    </submittedName>
</protein>
<gene>
    <name evidence="2" type="ORF">CEXT_509121</name>
</gene>